<dbReference type="AlphaFoldDB" id="A0A9X4EQ40"/>
<name>A0A9X4EQ40_9FLAO</name>
<evidence type="ECO:0000256" key="1">
    <source>
        <dbReference type="SAM" id="Phobius"/>
    </source>
</evidence>
<keyword evidence="1" id="KW-0812">Transmembrane</keyword>
<proteinExistence type="predicted"/>
<evidence type="ECO:0000313" key="3">
    <source>
        <dbReference type="Proteomes" id="UP001149303"/>
    </source>
</evidence>
<reference evidence="2" key="1">
    <citation type="submission" date="2021-09" db="EMBL/GenBank/DDBJ databases">
        <authorList>
            <person name="Smyrli M."/>
        </authorList>
    </citation>
    <scope>NUCLEOTIDE SEQUENCE</scope>
    <source>
        <strain evidence="2">LAR25</strain>
    </source>
</reference>
<dbReference type="Proteomes" id="UP001149303">
    <property type="component" value="Unassembled WGS sequence"/>
</dbReference>
<keyword evidence="1" id="KW-1133">Transmembrane helix</keyword>
<feature type="transmembrane region" description="Helical" evidence="1">
    <location>
        <begin position="34"/>
        <end position="64"/>
    </location>
</feature>
<keyword evidence="3" id="KW-1185">Reference proteome</keyword>
<protein>
    <submittedName>
        <fullName evidence="2">Uncharacterized protein</fullName>
    </submittedName>
</protein>
<comment type="caution">
    <text evidence="2">The sequence shown here is derived from an EMBL/GenBank/DDBJ whole genome shotgun (WGS) entry which is preliminary data.</text>
</comment>
<sequence length="65" mass="6235">MKTLELNQMEVIQGAGFWEGFCGSTSIVGGAAGIAAYAGLITITGGAAAVGLGVIGIGCGIAAFT</sequence>
<evidence type="ECO:0000313" key="2">
    <source>
        <dbReference type="EMBL" id="MDE1206175.1"/>
    </source>
</evidence>
<dbReference type="EMBL" id="JAIWJY010000003">
    <property type="protein sequence ID" value="MDE1206175.1"/>
    <property type="molecule type" value="Genomic_DNA"/>
</dbReference>
<gene>
    <name evidence="2" type="ORF">LCI24_05130</name>
</gene>
<organism evidence="2 3">
    <name type="scientific">Tenacibaculum larymnensis</name>
    <dbReference type="NCBI Taxonomy" id="2878201"/>
    <lineage>
        <taxon>Bacteria</taxon>
        <taxon>Pseudomonadati</taxon>
        <taxon>Bacteroidota</taxon>
        <taxon>Flavobacteriia</taxon>
        <taxon>Flavobacteriales</taxon>
        <taxon>Flavobacteriaceae</taxon>
        <taxon>Tenacibaculum</taxon>
    </lineage>
</organism>
<accession>A0A9X4EQ40</accession>
<keyword evidence="1" id="KW-0472">Membrane</keyword>
<dbReference type="RefSeq" id="WP_274639457.1">
    <property type="nucleotide sequence ID" value="NZ_JAIWJY010000003.1"/>
</dbReference>